<evidence type="ECO:0000256" key="1">
    <source>
        <dbReference type="ARBA" id="ARBA00002523"/>
    </source>
</evidence>
<dbReference type="InterPro" id="IPR025932">
    <property type="entry name" value="Trypano_VSG_B_N_dom"/>
</dbReference>
<sequence length="296" mass="32380">MQLHAMLQALAESAAALANDLGEVAAEAAELDEANIKEQLQLPVFGKGAKTVDELTEYRIETANGNPSDRNKLCGSDTDGTAKAQTLSALLYCICAGDSSDDGGRLKACTNEQTTAQNANTGTTNIHTDTKMLISKFPHPHAEKLTVDELQTVVKTFLTKKKSKAQKTFFCSFTANDCVGNSESGLCEYYKTSTKRNSATIKQIRWVKALLDVAKMLRQQKNTADHITNLAKQLANLRQQAFNLKPQLELHNHLKQAMGQLAPPPAANTQAQGQQKKEQCEAIKKATQFREKQPTC</sequence>
<comment type="function">
    <text evidence="1">VSG forms a coat on the surface of the parasite. The trypanosome evades the immune response of the host by expressing a series of antigenically distinct VSGs from an estimated 1000 VSG genes.</text>
</comment>
<name>A0A1V0FYE1_9TRYP</name>
<evidence type="ECO:0000256" key="7">
    <source>
        <dbReference type="ARBA" id="ARBA00023180"/>
    </source>
</evidence>
<evidence type="ECO:0000256" key="5">
    <source>
        <dbReference type="ARBA" id="ARBA00022729"/>
    </source>
</evidence>
<evidence type="ECO:0000256" key="6">
    <source>
        <dbReference type="ARBA" id="ARBA00023136"/>
    </source>
</evidence>
<keyword evidence="3" id="KW-1003">Cell membrane</keyword>
<evidence type="ECO:0000313" key="10">
    <source>
        <dbReference type="EMBL" id="ARB50852.1"/>
    </source>
</evidence>
<proteinExistence type="predicted"/>
<accession>A0A1V0FYE1</accession>
<dbReference type="Pfam" id="PF13206">
    <property type="entry name" value="VSG_B"/>
    <property type="match status" value="1"/>
</dbReference>
<evidence type="ECO:0000259" key="9">
    <source>
        <dbReference type="Pfam" id="PF13206"/>
    </source>
</evidence>
<keyword evidence="6" id="KW-0472">Membrane</keyword>
<feature type="domain" description="Trypanosome variant surface glycoprotein B-type N-terminal" evidence="9">
    <location>
        <begin position="4"/>
        <end position="235"/>
    </location>
</feature>
<dbReference type="GO" id="GO:0098552">
    <property type="term" value="C:side of membrane"/>
    <property type="evidence" value="ECO:0007669"/>
    <property type="project" value="UniProtKB-KW"/>
</dbReference>
<evidence type="ECO:0000256" key="4">
    <source>
        <dbReference type="ARBA" id="ARBA00022622"/>
    </source>
</evidence>
<comment type="subcellular location">
    <subcellularLocation>
        <location evidence="2">Cell membrane</location>
        <topology evidence="2">Lipid-anchor</topology>
        <topology evidence="2">GPI-anchor</topology>
    </subcellularLocation>
</comment>
<keyword evidence="5" id="KW-0732">Signal</keyword>
<keyword evidence="7" id="KW-0325">Glycoprotein</keyword>
<evidence type="ECO:0000256" key="2">
    <source>
        <dbReference type="ARBA" id="ARBA00004609"/>
    </source>
</evidence>
<protein>
    <submittedName>
        <fullName evidence="10">Variant surface glycoprotein</fullName>
    </submittedName>
</protein>
<evidence type="ECO:0000256" key="3">
    <source>
        <dbReference type="ARBA" id="ARBA00022475"/>
    </source>
</evidence>
<dbReference type="EMBL" id="KY404601">
    <property type="protein sequence ID" value="ARB50852.1"/>
    <property type="molecule type" value="Genomic_DNA"/>
</dbReference>
<keyword evidence="4" id="KW-0336">GPI-anchor</keyword>
<evidence type="ECO:0000256" key="8">
    <source>
        <dbReference type="ARBA" id="ARBA00023288"/>
    </source>
</evidence>
<dbReference type="GO" id="GO:0005886">
    <property type="term" value="C:plasma membrane"/>
    <property type="evidence" value="ECO:0007669"/>
    <property type="project" value="UniProtKB-SubCell"/>
</dbReference>
<reference evidence="10" key="1">
    <citation type="submission" date="2016-12" db="EMBL/GenBank/DDBJ databases">
        <title>Extending the VSGnome of Trypanosoma brucei strain TREU927.</title>
        <authorList>
            <person name="Cross G.A."/>
        </authorList>
    </citation>
    <scope>NUCLEOTIDE SEQUENCE</scope>
    <source>
        <strain evidence="10">Tb927.99.1702</strain>
    </source>
</reference>
<dbReference type="AlphaFoldDB" id="A0A1V0FYE1"/>
<organism evidence="10">
    <name type="scientific">Trypanosoma brucei</name>
    <dbReference type="NCBI Taxonomy" id="5691"/>
    <lineage>
        <taxon>Eukaryota</taxon>
        <taxon>Discoba</taxon>
        <taxon>Euglenozoa</taxon>
        <taxon>Kinetoplastea</taxon>
        <taxon>Metakinetoplastina</taxon>
        <taxon>Trypanosomatida</taxon>
        <taxon>Trypanosomatidae</taxon>
        <taxon>Trypanosoma</taxon>
    </lineage>
</organism>
<keyword evidence="8" id="KW-0449">Lipoprotein</keyword>
<dbReference type="VEuPathDB" id="TriTrypDB:Tb11.v5.0386"/>